<dbReference type="Proteomes" id="UP000219636">
    <property type="component" value="Unassembled WGS sequence"/>
</dbReference>
<dbReference type="OrthoDB" id="2455104at2"/>
<dbReference type="CDD" id="cd00093">
    <property type="entry name" value="HTH_XRE"/>
    <property type="match status" value="1"/>
</dbReference>
<name>A0A285TPG1_9BACL</name>
<dbReference type="EMBL" id="OBMQ01000018">
    <property type="protein sequence ID" value="SOC25004.1"/>
    <property type="molecule type" value="Genomic_DNA"/>
</dbReference>
<evidence type="ECO:0008006" key="3">
    <source>
        <dbReference type="Google" id="ProtNLM"/>
    </source>
</evidence>
<keyword evidence="2" id="KW-1185">Reference proteome</keyword>
<evidence type="ECO:0000313" key="1">
    <source>
        <dbReference type="EMBL" id="SOC25004.1"/>
    </source>
</evidence>
<proteinExistence type="predicted"/>
<dbReference type="RefSeq" id="WP_097075117.1">
    <property type="nucleotide sequence ID" value="NZ_OBMQ01000018.1"/>
</dbReference>
<evidence type="ECO:0000313" key="2">
    <source>
        <dbReference type="Proteomes" id="UP000219636"/>
    </source>
</evidence>
<accession>A0A285TPG1</accession>
<gene>
    <name evidence="1" type="ORF">SAMN05880501_1183</name>
</gene>
<sequence length="584" mass="68596">MDYKKISDTILLDYKTLKISLYEECKPLFKNYPTLLDLWERDAYTTSNLEAERQAPDHLLSDSFTALYKLFTESLFHNYKLTKRLIKFAVENYRDTIIESQMEHIESLIISSDEGNHLKILEATDREFIYTNTGTEYHLMRDIVTKKTDFSEKGTGYLGADLIDNQGLLHGFAELRPVPLIPSEETNEQAYWLDLVENTLSSLDELTADIFDLISYLWMSSEKDDEGFIEFHSDDALMLRYFDKSIAPKEIKFKERERFNIMRRVAALTSVWVALTEGSERVKLINTKDFEKDKLYNFQDFKRMFEVGSVRIAFDKKTNQPKGIYSLQIKPSSLLQPYLDGTRSSLGVLDLKVFQYNHFKQREHKRLTRYLSRQFKIRSIRNTLQQPFKISTLLKEMNFASRLNGIQIRDRFEEVLDDLMRDDVIERWYYNEDIDESRVGTRGWVKNYWGNITVTIMPPSEVIDENKRLRIGKSLPRPIPSMTNHKMDEPIVQDADFIDIKEVPVSAGNSKQETFVFDIPVETTIELSPEIMKQRIDYLGYSVRKAADEIGISHSTLSRYINKQTKRQNKDNDHKMTHWLMMKS</sequence>
<protein>
    <recommendedName>
        <fullName evidence="3">HTH cro/C1-type domain-containing protein</fullName>
    </recommendedName>
</protein>
<dbReference type="AlphaFoldDB" id="A0A285TPG1"/>
<organism evidence="1 2">
    <name type="scientific">Ureibacillus xyleni</name>
    <dbReference type="NCBI Taxonomy" id="614648"/>
    <lineage>
        <taxon>Bacteria</taxon>
        <taxon>Bacillati</taxon>
        <taxon>Bacillota</taxon>
        <taxon>Bacilli</taxon>
        <taxon>Bacillales</taxon>
        <taxon>Caryophanaceae</taxon>
        <taxon>Ureibacillus</taxon>
    </lineage>
</organism>
<reference evidence="2" key="1">
    <citation type="submission" date="2017-08" db="EMBL/GenBank/DDBJ databases">
        <authorList>
            <person name="Varghese N."/>
            <person name="Submissions S."/>
        </authorList>
    </citation>
    <scope>NUCLEOTIDE SEQUENCE [LARGE SCALE GENOMIC DNA]</scope>
    <source>
        <strain evidence="2">JC22</strain>
    </source>
</reference>
<dbReference type="InterPro" id="IPR001387">
    <property type="entry name" value="Cro/C1-type_HTH"/>
</dbReference>